<evidence type="ECO:0000313" key="5">
    <source>
        <dbReference type="Proteomes" id="UP001345219"/>
    </source>
</evidence>
<keyword evidence="5" id="KW-1185">Reference proteome</keyword>
<evidence type="ECO:0000313" key="4">
    <source>
        <dbReference type="EMBL" id="KAK4750228.1"/>
    </source>
</evidence>
<feature type="compositionally biased region" description="Pro residues" evidence="2">
    <location>
        <begin position="1"/>
        <end position="18"/>
    </location>
</feature>
<feature type="region of interest" description="Disordered" evidence="2">
    <location>
        <begin position="1"/>
        <end position="30"/>
    </location>
</feature>
<name>A0AAN7PKJ7_9MYRT</name>
<comment type="caution">
    <text evidence="4">The sequence shown here is derived from an EMBL/GenBank/DDBJ whole genome shotgun (WGS) entry which is preliminary data.</text>
</comment>
<comment type="similarity">
    <text evidence="1">Belongs to the LOB domain-containing protein family.</text>
</comment>
<feature type="domain" description="LOB" evidence="3">
    <location>
        <begin position="44"/>
        <end position="145"/>
    </location>
</feature>
<evidence type="ECO:0000256" key="1">
    <source>
        <dbReference type="ARBA" id="ARBA00005474"/>
    </source>
</evidence>
<dbReference type="Pfam" id="PF03195">
    <property type="entry name" value="LOB"/>
    <property type="match status" value="1"/>
</dbReference>
<dbReference type="Proteomes" id="UP001345219">
    <property type="component" value="Chromosome 21"/>
</dbReference>
<organism evidence="4 5">
    <name type="scientific">Trapa incisa</name>
    <dbReference type="NCBI Taxonomy" id="236973"/>
    <lineage>
        <taxon>Eukaryota</taxon>
        <taxon>Viridiplantae</taxon>
        <taxon>Streptophyta</taxon>
        <taxon>Embryophyta</taxon>
        <taxon>Tracheophyta</taxon>
        <taxon>Spermatophyta</taxon>
        <taxon>Magnoliopsida</taxon>
        <taxon>eudicotyledons</taxon>
        <taxon>Gunneridae</taxon>
        <taxon>Pentapetalae</taxon>
        <taxon>rosids</taxon>
        <taxon>malvids</taxon>
        <taxon>Myrtales</taxon>
        <taxon>Lythraceae</taxon>
        <taxon>Trapa</taxon>
    </lineage>
</organism>
<dbReference type="PANTHER" id="PTHR31301">
    <property type="entry name" value="LOB DOMAIN-CONTAINING PROTEIN 4-RELATED"/>
    <property type="match status" value="1"/>
</dbReference>
<dbReference type="EMBL" id="JAXIOK010000018">
    <property type="protein sequence ID" value="KAK4750228.1"/>
    <property type="molecule type" value="Genomic_DNA"/>
</dbReference>
<reference evidence="4 5" key="1">
    <citation type="journal article" date="2023" name="Hortic Res">
        <title>Pangenome of water caltrop reveals structural variations and asymmetric subgenome divergence after allopolyploidization.</title>
        <authorList>
            <person name="Zhang X."/>
            <person name="Chen Y."/>
            <person name="Wang L."/>
            <person name="Yuan Y."/>
            <person name="Fang M."/>
            <person name="Shi L."/>
            <person name="Lu R."/>
            <person name="Comes H.P."/>
            <person name="Ma Y."/>
            <person name="Chen Y."/>
            <person name="Huang G."/>
            <person name="Zhou Y."/>
            <person name="Zheng Z."/>
            <person name="Qiu Y."/>
        </authorList>
    </citation>
    <scope>NUCLEOTIDE SEQUENCE [LARGE SCALE GENOMIC DNA]</scope>
    <source>
        <tissue evidence="4">Roots</tissue>
    </source>
</reference>
<gene>
    <name evidence="4" type="ORF">SAY87_027677</name>
</gene>
<protein>
    <recommendedName>
        <fullName evidence="3">LOB domain-containing protein</fullName>
    </recommendedName>
</protein>
<evidence type="ECO:0000259" key="3">
    <source>
        <dbReference type="PROSITE" id="PS50891"/>
    </source>
</evidence>
<feature type="compositionally biased region" description="Low complexity" evidence="2">
    <location>
        <begin position="19"/>
        <end position="30"/>
    </location>
</feature>
<sequence>MTSPPQPSPSPSPLPPGAGTPSLPSPNTCHPAGDNNGGVVAVVSPCAACKILRRRCVENCVLAPYFPPSDPYKFAIAHRVFGAANIIKFLQEVPEMKRADAVSSMVYEANARLRDPVYGCAGAICQLQKQIGELQAELAKTKAEAVNMQCQNSNLLALVHMEMANKVQEAVSDPTASICINAGLQQQHQLHHHMFDAAGDFFEESSLGSVLESYWA</sequence>
<accession>A0AAN7PKJ7</accession>
<dbReference type="AlphaFoldDB" id="A0AAN7PKJ7"/>
<dbReference type="PANTHER" id="PTHR31301:SF206">
    <property type="entry name" value="LOB DOMAIN-CONTAINING PROTEIN 1"/>
    <property type="match status" value="1"/>
</dbReference>
<dbReference type="PROSITE" id="PS50891">
    <property type="entry name" value="LOB"/>
    <property type="match status" value="1"/>
</dbReference>
<evidence type="ECO:0000256" key="2">
    <source>
        <dbReference type="SAM" id="MobiDB-lite"/>
    </source>
</evidence>
<proteinExistence type="inferred from homology"/>
<dbReference type="InterPro" id="IPR004883">
    <property type="entry name" value="LOB"/>
</dbReference>